<sequence>MNHPGDIGISGRKIAILMADGVDDTSVDKVVKALEAQRARPMLLGPTSAPVKTAGGKQLPVDASMEGMPSVMFDGVWVPAGKASLEALENSGVAKHFLLEAYKHLKPMGVASEGKLLLNKLGLKEDAGLLLGDDQKAFEAFFKAVEGHRVWAREAAAEAIPA</sequence>
<gene>
    <name evidence="10" type="ORF">WR25_13768</name>
</gene>
<dbReference type="GO" id="GO:0042744">
    <property type="term" value="P:hydrogen peroxide catabolic process"/>
    <property type="evidence" value="ECO:0007669"/>
    <property type="project" value="UniProtKB-KW"/>
</dbReference>
<evidence type="ECO:0000259" key="9">
    <source>
        <dbReference type="Pfam" id="PF18011"/>
    </source>
</evidence>
<dbReference type="OrthoDB" id="6880011at2759"/>
<dbReference type="InterPro" id="IPR024712">
    <property type="entry name" value="Catalase_clade2"/>
</dbReference>
<evidence type="ECO:0000256" key="1">
    <source>
        <dbReference type="ARBA" id="ARBA00001971"/>
    </source>
</evidence>
<dbReference type="GO" id="GO:0020037">
    <property type="term" value="F:heme binding"/>
    <property type="evidence" value="ECO:0007669"/>
    <property type="project" value="InterPro"/>
</dbReference>
<name>A0A2A2M361_9BILA</name>
<dbReference type="PANTHER" id="PTHR42821:SF1">
    <property type="entry name" value="CATALASE-B"/>
    <property type="match status" value="1"/>
</dbReference>
<evidence type="ECO:0000256" key="2">
    <source>
        <dbReference type="ARBA" id="ARBA00012314"/>
    </source>
</evidence>
<dbReference type="GO" id="GO:0046872">
    <property type="term" value="F:metal ion binding"/>
    <property type="evidence" value="ECO:0007669"/>
    <property type="project" value="UniProtKB-KW"/>
</dbReference>
<keyword evidence="7" id="KW-0408">Iron</keyword>
<keyword evidence="11" id="KW-1185">Reference proteome</keyword>
<dbReference type="GO" id="GO:0005829">
    <property type="term" value="C:cytosol"/>
    <property type="evidence" value="ECO:0007669"/>
    <property type="project" value="TreeGrafter"/>
</dbReference>
<dbReference type="Proteomes" id="UP000218231">
    <property type="component" value="Unassembled WGS sequence"/>
</dbReference>
<dbReference type="GO" id="GO:0004096">
    <property type="term" value="F:catalase activity"/>
    <property type="evidence" value="ECO:0007669"/>
    <property type="project" value="UniProtKB-EC"/>
</dbReference>
<evidence type="ECO:0000256" key="6">
    <source>
        <dbReference type="ARBA" id="ARBA00023002"/>
    </source>
</evidence>
<feature type="domain" description="Large catalase C-terminal" evidence="9">
    <location>
        <begin position="11"/>
        <end position="154"/>
    </location>
</feature>
<reference evidence="10 11" key="1">
    <citation type="journal article" date="2017" name="Curr. Biol.">
        <title>Genome architecture and evolution of a unichromosomal asexual nematode.</title>
        <authorList>
            <person name="Fradin H."/>
            <person name="Zegar C."/>
            <person name="Gutwein M."/>
            <person name="Lucas J."/>
            <person name="Kovtun M."/>
            <person name="Corcoran D."/>
            <person name="Baugh L.R."/>
            <person name="Kiontke K."/>
            <person name="Gunsalus K."/>
            <person name="Fitch D.H."/>
            <person name="Piano F."/>
        </authorList>
    </citation>
    <scope>NUCLEOTIDE SEQUENCE [LARGE SCALE GENOMIC DNA]</scope>
    <source>
        <strain evidence="10">PF1309</strain>
    </source>
</reference>
<organism evidence="10 11">
    <name type="scientific">Diploscapter pachys</name>
    <dbReference type="NCBI Taxonomy" id="2018661"/>
    <lineage>
        <taxon>Eukaryota</taxon>
        <taxon>Metazoa</taxon>
        <taxon>Ecdysozoa</taxon>
        <taxon>Nematoda</taxon>
        <taxon>Chromadorea</taxon>
        <taxon>Rhabditida</taxon>
        <taxon>Rhabditina</taxon>
        <taxon>Rhabditomorpha</taxon>
        <taxon>Rhabditoidea</taxon>
        <taxon>Rhabditidae</taxon>
        <taxon>Diploscapter</taxon>
    </lineage>
</organism>
<keyword evidence="3" id="KW-0575">Peroxidase</keyword>
<dbReference type="EC" id="1.11.1.6" evidence="2"/>
<evidence type="ECO:0000313" key="11">
    <source>
        <dbReference type="Proteomes" id="UP000218231"/>
    </source>
</evidence>
<dbReference type="InterPro" id="IPR041399">
    <property type="entry name" value="Catalase_large_C"/>
</dbReference>
<dbReference type="Gene3D" id="3.40.50.880">
    <property type="match status" value="1"/>
</dbReference>
<dbReference type="SUPFAM" id="SSF52317">
    <property type="entry name" value="Class I glutamine amidotransferase-like"/>
    <property type="match status" value="1"/>
</dbReference>
<keyword evidence="8" id="KW-0376">Hydrogen peroxide</keyword>
<keyword evidence="5" id="KW-0479">Metal-binding</keyword>
<evidence type="ECO:0000256" key="3">
    <source>
        <dbReference type="ARBA" id="ARBA00022559"/>
    </source>
</evidence>
<keyword evidence="6" id="KW-0560">Oxidoreductase</keyword>
<keyword evidence="4" id="KW-0349">Heme</keyword>
<dbReference type="Pfam" id="PF18011">
    <property type="entry name" value="Catalase_C"/>
    <property type="match status" value="1"/>
</dbReference>
<proteinExistence type="predicted"/>
<dbReference type="CDD" id="cd03132">
    <property type="entry name" value="GATase1_catalase"/>
    <property type="match status" value="1"/>
</dbReference>
<dbReference type="EMBL" id="LIAE01005860">
    <property type="protein sequence ID" value="PAV92961.1"/>
    <property type="molecule type" value="Genomic_DNA"/>
</dbReference>
<dbReference type="PANTHER" id="PTHR42821">
    <property type="entry name" value="CATALASE"/>
    <property type="match status" value="1"/>
</dbReference>
<comment type="caution">
    <text evidence="10">The sequence shown here is derived from an EMBL/GenBank/DDBJ whole genome shotgun (WGS) entry which is preliminary data.</text>
</comment>
<evidence type="ECO:0000256" key="8">
    <source>
        <dbReference type="ARBA" id="ARBA00023324"/>
    </source>
</evidence>
<evidence type="ECO:0000256" key="7">
    <source>
        <dbReference type="ARBA" id="ARBA00023004"/>
    </source>
</evidence>
<evidence type="ECO:0000256" key="4">
    <source>
        <dbReference type="ARBA" id="ARBA00022617"/>
    </source>
</evidence>
<evidence type="ECO:0000313" key="10">
    <source>
        <dbReference type="EMBL" id="PAV92961.1"/>
    </source>
</evidence>
<dbReference type="InterPro" id="IPR029062">
    <property type="entry name" value="Class_I_gatase-like"/>
</dbReference>
<dbReference type="GO" id="GO:0006979">
    <property type="term" value="P:response to oxidative stress"/>
    <property type="evidence" value="ECO:0007669"/>
    <property type="project" value="InterPro"/>
</dbReference>
<protein>
    <recommendedName>
        <fullName evidence="2">catalase</fullName>
        <ecNumber evidence="2">1.11.1.6</ecNumber>
    </recommendedName>
</protein>
<dbReference type="STRING" id="2018661.A0A2A2M361"/>
<accession>A0A2A2M361</accession>
<evidence type="ECO:0000256" key="5">
    <source>
        <dbReference type="ARBA" id="ARBA00022723"/>
    </source>
</evidence>
<dbReference type="AlphaFoldDB" id="A0A2A2M361"/>
<comment type="cofactor">
    <cofactor evidence="1">
        <name>heme</name>
        <dbReference type="ChEBI" id="CHEBI:30413"/>
    </cofactor>
</comment>